<dbReference type="InterPro" id="IPR023214">
    <property type="entry name" value="HAD_sf"/>
</dbReference>
<dbReference type="InterPro" id="IPR036412">
    <property type="entry name" value="HAD-like_sf"/>
</dbReference>
<dbReference type="NCBIfam" id="TIGR01509">
    <property type="entry name" value="HAD-SF-IA-v3"/>
    <property type="match status" value="1"/>
</dbReference>
<dbReference type="EMBL" id="UINC01204459">
    <property type="protein sequence ID" value="SVE25192.1"/>
    <property type="molecule type" value="Genomic_DNA"/>
</dbReference>
<gene>
    <name evidence="1" type="ORF">METZ01_LOCUS478046</name>
</gene>
<reference evidence="1" key="1">
    <citation type="submission" date="2018-05" db="EMBL/GenBank/DDBJ databases">
        <authorList>
            <person name="Lanie J.A."/>
            <person name="Ng W.-L."/>
            <person name="Kazmierczak K.M."/>
            <person name="Andrzejewski T.M."/>
            <person name="Davidsen T.M."/>
            <person name="Wayne K.J."/>
            <person name="Tettelin H."/>
            <person name="Glass J.I."/>
            <person name="Rusch D."/>
            <person name="Podicherti R."/>
            <person name="Tsui H.-C.T."/>
            <person name="Winkler M.E."/>
        </authorList>
    </citation>
    <scope>NUCLEOTIDE SEQUENCE</scope>
</reference>
<dbReference type="PANTHER" id="PTHR43611">
    <property type="entry name" value="ALPHA-D-GLUCOSE 1-PHOSPHATE PHOSPHATASE"/>
    <property type="match status" value="1"/>
</dbReference>
<proteinExistence type="predicted"/>
<organism evidence="1">
    <name type="scientific">marine metagenome</name>
    <dbReference type="NCBI Taxonomy" id="408172"/>
    <lineage>
        <taxon>unclassified sequences</taxon>
        <taxon>metagenomes</taxon>
        <taxon>ecological metagenomes</taxon>
    </lineage>
</organism>
<dbReference type="SUPFAM" id="SSF56784">
    <property type="entry name" value="HAD-like"/>
    <property type="match status" value="1"/>
</dbReference>
<dbReference type="PANTHER" id="PTHR43611:SF3">
    <property type="entry name" value="FLAVIN MONONUCLEOTIDE HYDROLASE 1, CHLOROPLATIC"/>
    <property type="match status" value="1"/>
</dbReference>
<evidence type="ECO:0000313" key="1">
    <source>
        <dbReference type="EMBL" id="SVE25192.1"/>
    </source>
</evidence>
<name>A0A383BZ44_9ZZZZ</name>
<dbReference type="InterPro" id="IPR023198">
    <property type="entry name" value="PGP-like_dom2"/>
</dbReference>
<dbReference type="CDD" id="cd02603">
    <property type="entry name" value="HAD_sEH-N_like"/>
    <property type="match status" value="1"/>
</dbReference>
<dbReference type="AlphaFoldDB" id="A0A383BZ44"/>
<dbReference type="SFLD" id="SFLDG01129">
    <property type="entry name" value="C1.5:_HAD__Beta-PGM__Phosphata"/>
    <property type="match status" value="1"/>
</dbReference>
<dbReference type="Gene3D" id="1.10.150.240">
    <property type="entry name" value="Putative phosphatase, domain 2"/>
    <property type="match status" value="1"/>
</dbReference>
<dbReference type="Pfam" id="PF00702">
    <property type="entry name" value="Hydrolase"/>
    <property type="match status" value="1"/>
</dbReference>
<evidence type="ECO:0008006" key="2">
    <source>
        <dbReference type="Google" id="ProtNLM"/>
    </source>
</evidence>
<dbReference type="SFLD" id="SFLDS00003">
    <property type="entry name" value="Haloacid_Dehalogenase"/>
    <property type="match status" value="1"/>
</dbReference>
<accession>A0A383BZ44</accession>
<dbReference type="InterPro" id="IPR006439">
    <property type="entry name" value="HAD-SF_hydro_IA"/>
</dbReference>
<protein>
    <recommendedName>
        <fullName evidence="2">FCP1 homology domain-containing protein</fullName>
    </recommendedName>
</protein>
<sequence length="212" mass="24429">MINNIFFDIGNVLIHIYPDRCIQYWADSTDLPLNVIKDAFPLEAHYAYEKGELAEHEFYLSFREALPQPCCIKESDFWRGWKKLLGEETMVSQLLKTLSEDYNIWLLSNTNPRHIIDEIDLRFTFHQYINGAIYSFDAASRKPDVAIYKYALKESGAVASESIFIDDLLPNIEAAKNLGWEGIHYQNIKQLTTDLHVLGIAVNEVEAFYGAQ</sequence>
<dbReference type="Gene3D" id="3.40.50.1000">
    <property type="entry name" value="HAD superfamily/HAD-like"/>
    <property type="match status" value="1"/>
</dbReference>